<keyword evidence="14" id="KW-0460">Magnesium</keyword>
<evidence type="ECO:0000256" key="11">
    <source>
        <dbReference type="ARBA" id="ARBA00022683"/>
    </source>
</evidence>
<organism evidence="17">
    <name type="scientific">bioreactor metagenome</name>
    <dbReference type="NCBI Taxonomy" id="1076179"/>
    <lineage>
        <taxon>unclassified sequences</taxon>
        <taxon>metagenomes</taxon>
        <taxon>ecological metagenomes</taxon>
    </lineage>
</organism>
<dbReference type="SUPFAM" id="SSF51621">
    <property type="entry name" value="Phosphoenolpyruvate/pyruvate domain"/>
    <property type="match status" value="1"/>
</dbReference>
<keyword evidence="11" id="KW-0598">Phosphotransferase system</keyword>
<dbReference type="NCBIfam" id="TIGR01417">
    <property type="entry name" value="PTS_I_fam"/>
    <property type="match status" value="1"/>
</dbReference>
<dbReference type="GO" id="GO:0009401">
    <property type="term" value="P:phosphoenolpyruvate-dependent sugar phosphotransferase system"/>
    <property type="evidence" value="ECO:0007669"/>
    <property type="project" value="UniProtKB-KW"/>
</dbReference>
<evidence type="ECO:0000256" key="2">
    <source>
        <dbReference type="ARBA" id="ARBA00001946"/>
    </source>
</evidence>
<dbReference type="GO" id="GO:0008965">
    <property type="term" value="F:phosphoenolpyruvate-protein phosphotransferase activity"/>
    <property type="evidence" value="ECO:0007669"/>
    <property type="project" value="UniProtKB-EC"/>
</dbReference>
<dbReference type="InterPro" id="IPR023151">
    <property type="entry name" value="PEP_util_CS"/>
</dbReference>
<dbReference type="InterPro" id="IPR008279">
    <property type="entry name" value="PEP-util_enz_mobile_dom"/>
</dbReference>
<dbReference type="EC" id="2.7.3.9" evidence="6"/>
<dbReference type="PANTHER" id="PTHR46244">
    <property type="entry name" value="PHOSPHOENOLPYRUVATE-PROTEIN PHOSPHOTRANSFERASE"/>
    <property type="match status" value="1"/>
</dbReference>
<keyword evidence="17" id="KW-0670">Pyruvate</keyword>
<comment type="cofactor">
    <cofactor evidence="2">
        <name>Mg(2+)</name>
        <dbReference type="ChEBI" id="CHEBI:18420"/>
    </cofactor>
</comment>
<dbReference type="GO" id="GO:0005737">
    <property type="term" value="C:cytoplasm"/>
    <property type="evidence" value="ECO:0007669"/>
    <property type="project" value="UniProtKB-SubCell"/>
</dbReference>
<accession>A0A645AX62</accession>
<evidence type="ECO:0000256" key="7">
    <source>
        <dbReference type="ARBA" id="ARBA00022448"/>
    </source>
</evidence>
<evidence type="ECO:0000256" key="12">
    <source>
        <dbReference type="ARBA" id="ARBA00022723"/>
    </source>
</evidence>
<keyword evidence="8" id="KW-0963">Cytoplasm</keyword>
<comment type="catalytic activity">
    <reaction evidence="1">
        <text>L-histidyl-[protein] + phosphoenolpyruvate = N(pros)-phospho-L-histidyl-[protein] + pyruvate</text>
        <dbReference type="Rhea" id="RHEA:23880"/>
        <dbReference type="Rhea" id="RHEA-COMP:9745"/>
        <dbReference type="Rhea" id="RHEA-COMP:9746"/>
        <dbReference type="ChEBI" id="CHEBI:15361"/>
        <dbReference type="ChEBI" id="CHEBI:29979"/>
        <dbReference type="ChEBI" id="CHEBI:58702"/>
        <dbReference type="ChEBI" id="CHEBI:64837"/>
        <dbReference type="EC" id="2.7.3.9"/>
    </reaction>
</comment>
<name>A0A645AX62_9ZZZZ</name>
<evidence type="ECO:0000256" key="13">
    <source>
        <dbReference type="ARBA" id="ARBA00022777"/>
    </source>
</evidence>
<keyword evidence="13" id="KW-0418">Kinase</keyword>
<dbReference type="PANTHER" id="PTHR46244:SF3">
    <property type="entry name" value="PHOSPHOENOLPYRUVATE-PROTEIN PHOSPHOTRANSFERASE"/>
    <property type="match status" value="1"/>
</dbReference>
<dbReference type="InterPro" id="IPR040442">
    <property type="entry name" value="Pyrv_kinase-like_dom_sf"/>
</dbReference>
<dbReference type="AlphaFoldDB" id="A0A645AX62"/>
<dbReference type="Gene3D" id="3.20.20.60">
    <property type="entry name" value="Phosphoenolpyruvate-binding domains"/>
    <property type="match status" value="1"/>
</dbReference>
<evidence type="ECO:0000259" key="15">
    <source>
        <dbReference type="Pfam" id="PF00391"/>
    </source>
</evidence>
<dbReference type="GO" id="GO:0046872">
    <property type="term" value="F:metal ion binding"/>
    <property type="evidence" value="ECO:0007669"/>
    <property type="project" value="UniProtKB-KW"/>
</dbReference>
<comment type="similarity">
    <text evidence="5">Belongs to the PEP-utilizing enzyme family.</text>
</comment>
<evidence type="ECO:0000313" key="17">
    <source>
        <dbReference type="EMBL" id="MPM55503.1"/>
    </source>
</evidence>
<keyword evidence="7" id="KW-0813">Transport</keyword>
<evidence type="ECO:0000256" key="9">
    <source>
        <dbReference type="ARBA" id="ARBA00022597"/>
    </source>
</evidence>
<dbReference type="InterPro" id="IPR050499">
    <property type="entry name" value="PEP-utilizing_PTS_enzyme"/>
</dbReference>
<evidence type="ECO:0000256" key="14">
    <source>
        <dbReference type="ARBA" id="ARBA00022842"/>
    </source>
</evidence>
<dbReference type="Gene3D" id="3.50.30.10">
    <property type="entry name" value="Phosphohistidine domain"/>
    <property type="match status" value="1"/>
</dbReference>
<dbReference type="InterPro" id="IPR000121">
    <property type="entry name" value="PEP_util_C"/>
</dbReference>
<feature type="domain" description="PEP-utilising enzyme mobile" evidence="15">
    <location>
        <begin position="4"/>
        <end position="58"/>
    </location>
</feature>
<dbReference type="Pfam" id="PF02896">
    <property type="entry name" value="PEP-utilizers_C"/>
    <property type="match status" value="1"/>
</dbReference>
<evidence type="ECO:0000256" key="10">
    <source>
        <dbReference type="ARBA" id="ARBA00022679"/>
    </source>
</evidence>
<dbReference type="GO" id="GO:0016301">
    <property type="term" value="F:kinase activity"/>
    <property type="evidence" value="ECO:0007669"/>
    <property type="project" value="UniProtKB-KW"/>
</dbReference>
<evidence type="ECO:0000256" key="4">
    <source>
        <dbReference type="ARBA" id="ARBA00004496"/>
    </source>
</evidence>
<evidence type="ECO:0000256" key="5">
    <source>
        <dbReference type="ARBA" id="ARBA00007837"/>
    </source>
</evidence>
<dbReference type="InterPro" id="IPR006318">
    <property type="entry name" value="PTS_EI-like"/>
</dbReference>
<evidence type="ECO:0000256" key="6">
    <source>
        <dbReference type="ARBA" id="ARBA00012232"/>
    </source>
</evidence>
<dbReference type="Pfam" id="PF00391">
    <property type="entry name" value="PEP-utilizers"/>
    <property type="match status" value="1"/>
</dbReference>
<dbReference type="PRINTS" id="PR01736">
    <property type="entry name" value="PHPHTRNFRASE"/>
</dbReference>
<comment type="subcellular location">
    <subcellularLocation>
        <location evidence="4">Cytoplasm</location>
    </subcellularLocation>
</comment>
<comment type="function">
    <text evidence="3">General (non sugar-specific) component of the phosphoenolpyruvate-dependent sugar phosphotransferase system (sugar PTS). This major carbohydrate active-transport system catalyzes the phosphorylation of incoming sugar substrates concomitantly with their translocation across the cell membrane. Enzyme I transfers the phosphoryl group from phosphoenolpyruvate (PEP) to the phosphoryl carrier protein (HPr).</text>
</comment>
<dbReference type="InterPro" id="IPR015813">
    <property type="entry name" value="Pyrv/PenolPyrv_kinase-like_dom"/>
</dbReference>
<comment type="caution">
    <text evidence="17">The sequence shown here is derived from an EMBL/GenBank/DDBJ whole genome shotgun (WGS) entry which is preliminary data.</text>
</comment>
<evidence type="ECO:0000256" key="3">
    <source>
        <dbReference type="ARBA" id="ARBA00002728"/>
    </source>
</evidence>
<sequence>MLITAELSRIRGIVTENGTRTSHIAILAAGLEIPSIVGCRGAMEISHGELVFLDGEHGTVENELQTGLLEDYRNRELVYHRERKELLAFAEKEAVTRDGKRVLVLANIVNPLTLDKVLNYHADGVGLFRTEFLYMNRSTLPTEEEQFAIYAAAAKKLGGLPLTIRTMDIGGDKEAECLHLPKEDNPFLGYRAVRISLERKDVILPQLRAILRAAVYGEIWVMFPMIAVKKELDGMLAALEEAKAQLTGEGIPFGKCTRVGMMAEVPSAVIMLDKLAKSTEFVSIGSNDLTQYTYAADRMNPRVSYLGDFLDPAVLRMIKRTIDVSRECGIDCSLCGEMAGDALGLAALVALGIHKVSVSPSGILKTKKRLSLMDTAVLCGTGELMINAEDATEVKMHLLKALPEDYALV</sequence>
<keyword evidence="9" id="KW-0762">Sugar transport</keyword>
<keyword evidence="12" id="KW-0479">Metal-binding</keyword>
<dbReference type="EMBL" id="VSSQ01015303">
    <property type="protein sequence ID" value="MPM55503.1"/>
    <property type="molecule type" value="Genomic_DNA"/>
</dbReference>
<protein>
    <recommendedName>
        <fullName evidence="6">phosphoenolpyruvate--protein phosphotransferase</fullName>
        <ecNumber evidence="6">2.7.3.9</ecNumber>
    </recommendedName>
</protein>
<evidence type="ECO:0000256" key="8">
    <source>
        <dbReference type="ARBA" id="ARBA00022490"/>
    </source>
</evidence>
<gene>
    <name evidence="17" type="primary">ptsI_14</name>
    <name evidence="17" type="ORF">SDC9_102300</name>
</gene>
<evidence type="ECO:0000259" key="16">
    <source>
        <dbReference type="Pfam" id="PF02896"/>
    </source>
</evidence>
<proteinExistence type="inferred from homology"/>
<evidence type="ECO:0000256" key="1">
    <source>
        <dbReference type="ARBA" id="ARBA00000683"/>
    </source>
</evidence>
<feature type="domain" description="PEP-utilising enzyme C-terminal" evidence="16">
    <location>
        <begin position="87"/>
        <end position="371"/>
    </location>
</feature>
<dbReference type="InterPro" id="IPR036637">
    <property type="entry name" value="Phosphohistidine_dom_sf"/>
</dbReference>
<dbReference type="PROSITE" id="PS00742">
    <property type="entry name" value="PEP_ENZYMES_2"/>
    <property type="match status" value="1"/>
</dbReference>
<dbReference type="SUPFAM" id="SSF52009">
    <property type="entry name" value="Phosphohistidine domain"/>
    <property type="match status" value="1"/>
</dbReference>
<reference evidence="17" key="1">
    <citation type="submission" date="2019-08" db="EMBL/GenBank/DDBJ databases">
        <authorList>
            <person name="Kucharzyk K."/>
            <person name="Murdoch R.W."/>
            <person name="Higgins S."/>
            <person name="Loffler F."/>
        </authorList>
    </citation>
    <scope>NUCLEOTIDE SEQUENCE</scope>
</reference>
<keyword evidence="10 17" id="KW-0808">Transferase</keyword>